<feature type="region of interest" description="Disordered" evidence="1">
    <location>
        <begin position="261"/>
        <end position="347"/>
    </location>
</feature>
<name>A0A0D3J102_EMIH1</name>
<protein>
    <recommendedName>
        <fullName evidence="4">Tudor domain-containing protein</fullName>
    </recommendedName>
</protein>
<dbReference type="STRING" id="2903.R1C4T3"/>
<evidence type="ECO:0000256" key="1">
    <source>
        <dbReference type="SAM" id="MobiDB-lite"/>
    </source>
</evidence>
<dbReference type="PaxDb" id="2903-EOD17187"/>
<evidence type="ECO:0000313" key="2">
    <source>
        <dbReference type="EnsemblProtists" id="EOD17187"/>
    </source>
</evidence>
<feature type="compositionally biased region" description="Low complexity" evidence="1">
    <location>
        <begin position="261"/>
        <end position="274"/>
    </location>
</feature>
<dbReference type="AlphaFoldDB" id="A0A0D3J102"/>
<evidence type="ECO:0008006" key="4">
    <source>
        <dbReference type="Google" id="ProtNLM"/>
    </source>
</evidence>
<feature type="compositionally biased region" description="Gly residues" evidence="1">
    <location>
        <begin position="275"/>
        <end position="286"/>
    </location>
</feature>
<dbReference type="Gene3D" id="2.30.30.140">
    <property type="match status" value="1"/>
</dbReference>
<dbReference type="HOGENOM" id="CLU_800312_0_0_1"/>
<dbReference type="Proteomes" id="UP000013827">
    <property type="component" value="Unassembled WGS sequence"/>
</dbReference>
<feature type="region of interest" description="Disordered" evidence="1">
    <location>
        <begin position="156"/>
        <end position="205"/>
    </location>
</feature>
<dbReference type="EnsemblProtists" id="EOD17187">
    <property type="protein sequence ID" value="EOD17187"/>
    <property type="gene ID" value="EMIHUDRAFT_470319"/>
</dbReference>
<keyword evidence="3" id="KW-1185">Reference proteome</keyword>
<proteinExistence type="predicted"/>
<feature type="region of interest" description="Disordered" evidence="1">
    <location>
        <begin position="36"/>
        <end position="72"/>
    </location>
</feature>
<dbReference type="KEGG" id="ehx:EMIHUDRAFT_470319"/>
<dbReference type="RefSeq" id="XP_005769616.1">
    <property type="nucleotide sequence ID" value="XM_005769559.1"/>
</dbReference>
<dbReference type="GeneID" id="17263336"/>
<feature type="compositionally biased region" description="Gly residues" evidence="1">
    <location>
        <begin position="177"/>
        <end position="194"/>
    </location>
</feature>
<feature type="compositionally biased region" description="Basic residues" evidence="1">
    <location>
        <begin position="334"/>
        <end position="347"/>
    </location>
</feature>
<reference evidence="2" key="2">
    <citation type="submission" date="2024-10" db="UniProtKB">
        <authorList>
            <consortium name="EnsemblProtists"/>
        </authorList>
    </citation>
    <scope>IDENTIFICATION</scope>
</reference>
<feature type="compositionally biased region" description="Pro residues" evidence="1">
    <location>
        <begin position="308"/>
        <end position="317"/>
    </location>
</feature>
<feature type="compositionally biased region" description="Low complexity" evidence="1">
    <location>
        <begin position="58"/>
        <end position="67"/>
    </location>
</feature>
<sequence length="347" mass="36612">MDALLVIDLESDDEAFAEDSYYDGYDDCLGGSDSCDLSSGSGGGGGDDDGLTAADDNASGSASGGSELSEEQRAQIVANKNAALDRRDGLHPTGAAVRWADSHRPPGVVEIDYITCDWKMSGARWLPMKDEEEVRALWREYVARAYEADVFSDGDATRKPKYRRKRPAAGAAAAASGSGGGSGASGAGSGGAGGEDPPPPLPGRRVRVWWPAEKRWFRGLVLSSSAAEGHTIKYEDGEVLRHLMEREGWRWDYVETSGRVARAAGRSSDAASSSGGEGGGGGGGGFRRPAPLAVQFPWELSGSAEPSPVEPRPPKPPKPPKEWTPSPSCEACAGKHRPHTCGKVKRR</sequence>
<accession>A0A0D3J102</accession>
<organism evidence="2 3">
    <name type="scientific">Emiliania huxleyi (strain CCMP1516)</name>
    <dbReference type="NCBI Taxonomy" id="280463"/>
    <lineage>
        <taxon>Eukaryota</taxon>
        <taxon>Haptista</taxon>
        <taxon>Haptophyta</taxon>
        <taxon>Prymnesiophyceae</taxon>
        <taxon>Isochrysidales</taxon>
        <taxon>Noelaerhabdaceae</taxon>
        <taxon>Emiliania</taxon>
    </lineage>
</organism>
<evidence type="ECO:0000313" key="3">
    <source>
        <dbReference type="Proteomes" id="UP000013827"/>
    </source>
</evidence>
<reference evidence="3" key="1">
    <citation type="journal article" date="2013" name="Nature">
        <title>Pan genome of the phytoplankton Emiliania underpins its global distribution.</title>
        <authorList>
            <person name="Read B.A."/>
            <person name="Kegel J."/>
            <person name="Klute M.J."/>
            <person name="Kuo A."/>
            <person name="Lefebvre S.C."/>
            <person name="Maumus F."/>
            <person name="Mayer C."/>
            <person name="Miller J."/>
            <person name="Monier A."/>
            <person name="Salamov A."/>
            <person name="Young J."/>
            <person name="Aguilar M."/>
            <person name="Claverie J.M."/>
            <person name="Frickenhaus S."/>
            <person name="Gonzalez K."/>
            <person name="Herman E.K."/>
            <person name="Lin Y.C."/>
            <person name="Napier J."/>
            <person name="Ogata H."/>
            <person name="Sarno A.F."/>
            <person name="Shmutz J."/>
            <person name="Schroeder D."/>
            <person name="de Vargas C."/>
            <person name="Verret F."/>
            <person name="von Dassow P."/>
            <person name="Valentin K."/>
            <person name="Van de Peer Y."/>
            <person name="Wheeler G."/>
            <person name="Dacks J.B."/>
            <person name="Delwiche C.F."/>
            <person name="Dyhrman S.T."/>
            <person name="Glockner G."/>
            <person name="John U."/>
            <person name="Richards T."/>
            <person name="Worden A.Z."/>
            <person name="Zhang X."/>
            <person name="Grigoriev I.V."/>
            <person name="Allen A.E."/>
            <person name="Bidle K."/>
            <person name="Borodovsky M."/>
            <person name="Bowler C."/>
            <person name="Brownlee C."/>
            <person name="Cock J.M."/>
            <person name="Elias M."/>
            <person name="Gladyshev V.N."/>
            <person name="Groth M."/>
            <person name="Guda C."/>
            <person name="Hadaegh A."/>
            <person name="Iglesias-Rodriguez M.D."/>
            <person name="Jenkins J."/>
            <person name="Jones B.M."/>
            <person name="Lawson T."/>
            <person name="Leese F."/>
            <person name="Lindquist E."/>
            <person name="Lobanov A."/>
            <person name="Lomsadze A."/>
            <person name="Malik S.B."/>
            <person name="Marsh M.E."/>
            <person name="Mackinder L."/>
            <person name="Mock T."/>
            <person name="Mueller-Roeber B."/>
            <person name="Pagarete A."/>
            <person name="Parker M."/>
            <person name="Probert I."/>
            <person name="Quesneville H."/>
            <person name="Raines C."/>
            <person name="Rensing S.A."/>
            <person name="Riano-Pachon D.M."/>
            <person name="Richier S."/>
            <person name="Rokitta S."/>
            <person name="Shiraiwa Y."/>
            <person name="Soanes D.M."/>
            <person name="van der Giezen M."/>
            <person name="Wahlund T.M."/>
            <person name="Williams B."/>
            <person name="Wilson W."/>
            <person name="Wolfe G."/>
            <person name="Wurch L.L."/>
        </authorList>
    </citation>
    <scope>NUCLEOTIDE SEQUENCE</scope>
</reference>
<dbReference type="CDD" id="cd20404">
    <property type="entry name" value="Tudor_Agenet_AtEML-like"/>
    <property type="match status" value="1"/>
</dbReference>